<dbReference type="GO" id="GO:0003964">
    <property type="term" value="F:RNA-directed DNA polymerase activity"/>
    <property type="evidence" value="ECO:0007669"/>
    <property type="project" value="UniProtKB-KW"/>
</dbReference>
<keyword evidence="4" id="KW-0540">Nuclease</keyword>
<feature type="compositionally biased region" description="Low complexity" evidence="8">
    <location>
        <begin position="240"/>
        <end position="258"/>
    </location>
</feature>
<dbReference type="PANTHER" id="PTHR15503:SF22">
    <property type="entry name" value="TRANSPOSON TY3-I GAG POLYPROTEIN"/>
    <property type="match status" value="1"/>
</dbReference>
<dbReference type="CDD" id="cd00303">
    <property type="entry name" value="retropepsin_like"/>
    <property type="match status" value="1"/>
</dbReference>
<dbReference type="PROSITE" id="PS50878">
    <property type="entry name" value="RT_POL"/>
    <property type="match status" value="1"/>
</dbReference>
<gene>
    <name evidence="10" type="ORF">KK1_020878</name>
</gene>
<keyword evidence="2" id="KW-0808">Transferase</keyword>
<evidence type="ECO:0000256" key="5">
    <source>
        <dbReference type="ARBA" id="ARBA00022759"/>
    </source>
</evidence>
<dbReference type="Gene3D" id="2.40.70.10">
    <property type="entry name" value="Acid Proteases"/>
    <property type="match status" value="1"/>
</dbReference>
<dbReference type="AlphaFoldDB" id="A0A151UBC5"/>
<dbReference type="InterPro" id="IPR021109">
    <property type="entry name" value="Peptidase_aspartic_dom_sf"/>
</dbReference>
<name>A0A151UBC5_CAJCA</name>
<evidence type="ECO:0000256" key="6">
    <source>
        <dbReference type="ARBA" id="ARBA00022801"/>
    </source>
</evidence>
<dbReference type="EMBL" id="CM003603">
    <property type="protein sequence ID" value="KYP76627.1"/>
    <property type="molecule type" value="Genomic_DNA"/>
</dbReference>
<feature type="compositionally biased region" description="Polar residues" evidence="8">
    <location>
        <begin position="230"/>
        <end position="239"/>
    </location>
</feature>
<dbReference type="GO" id="GO:0004190">
    <property type="term" value="F:aspartic-type endopeptidase activity"/>
    <property type="evidence" value="ECO:0007669"/>
    <property type="project" value="InterPro"/>
</dbReference>
<dbReference type="Gramene" id="C.cajan_20274.t">
    <property type="protein sequence ID" value="C.cajan_20274.t.cds1"/>
    <property type="gene ID" value="C.cajan_20274"/>
</dbReference>
<evidence type="ECO:0000256" key="1">
    <source>
        <dbReference type="ARBA" id="ARBA00022670"/>
    </source>
</evidence>
<dbReference type="FunFam" id="3.10.10.10:FF:000007">
    <property type="entry name" value="Retrovirus-related Pol polyprotein from transposon 17.6-like Protein"/>
    <property type="match status" value="1"/>
</dbReference>
<dbReference type="Pfam" id="PF03732">
    <property type="entry name" value="Retrotrans_gag"/>
    <property type="match status" value="1"/>
</dbReference>
<reference evidence="10 11" key="1">
    <citation type="journal article" date="2012" name="Nat. Biotechnol.">
        <title>Draft genome sequence of pigeonpea (Cajanus cajan), an orphan legume crop of resource-poor farmers.</title>
        <authorList>
            <person name="Varshney R.K."/>
            <person name="Chen W."/>
            <person name="Li Y."/>
            <person name="Bharti A.K."/>
            <person name="Saxena R.K."/>
            <person name="Schlueter J.A."/>
            <person name="Donoghue M.T."/>
            <person name="Azam S."/>
            <person name="Fan G."/>
            <person name="Whaley A.M."/>
            <person name="Farmer A.D."/>
            <person name="Sheridan J."/>
            <person name="Iwata A."/>
            <person name="Tuteja R."/>
            <person name="Penmetsa R.V."/>
            <person name="Wu W."/>
            <person name="Upadhyaya H.D."/>
            <person name="Yang S.P."/>
            <person name="Shah T."/>
            <person name="Saxena K.B."/>
            <person name="Michael T."/>
            <person name="McCombie W.R."/>
            <person name="Yang B."/>
            <person name="Zhang G."/>
            <person name="Yang H."/>
            <person name="Wang J."/>
            <person name="Spillane C."/>
            <person name="Cook D.R."/>
            <person name="May G.D."/>
            <person name="Xu X."/>
            <person name="Jackson S.A."/>
        </authorList>
    </citation>
    <scope>NUCLEOTIDE SEQUENCE [LARGE SCALE GENOMIC DNA]</scope>
    <source>
        <strain evidence="11">cv. Asha</strain>
    </source>
</reference>
<dbReference type="Gene3D" id="3.30.70.270">
    <property type="match status" value="1"/>
</dbReference>
<accession>A0A151UBC5</accession>
<keyword evidence="11" id="KW-1185">Reference proteome</keyword>
<evidence type="ECO:0000256" key="3">
    <source>
        <dbReference type="ARBA" id="ARBA00022695"/>
    </source>
</evidence>
<dbReference type="InterPro" id="IPR043502">
    <property type="entry name" value="DNA/RNA_pol_sf"/>
</dbReference>
<feature type="region of interest" description="Disordered" evidence="8">
    <location>
        <begin position="222"/>
        <end position="258"/>
    </location>
</feature>
<dbReference type="GO" id="GO:0004519">
    <property type="term" value="F:endonuclease activity"/>
    <property type="evidence" value="ECO:0007669"/>
    <property type="project" value="UniProtKB-KW"/>
</dbReference>
<keyword evidence="3" id="KW-0548">Nucleotidyltransferase</keyword>
<dbReference type="InterPro" id="IPR001969">
    <property type="entry name" value="Aspartic_peptidase_AS"/>
</dbReference>
<dbReference type="Pfam" id="PF08284">
    <property type="entry name" value="RVP_2"/>
    <property type="match status" value="1"/>
</dbReference>
<dbReference type="Proteomes" id="UP000075243">
    <property type="component" value="Chromosome 1"/>
</dbReference>
<organism evidence="10 11">
    <name type="scientific">Cajanus cajan</name>
    <name type="common">Pigeon pea</name>
    <name type="synonym">Cajanus indicus</name>
    <dbReference type="NCBI Taxonomy" id="3821"/>
    <lineage>
        <taxon>Eukaryota</taxon>
        <taxon>Viridiplantae</taxon>
        <taxon>Streptophyta</taxon>
        <taxon>Embryophyta</taxon>
        <taxon>Tracheophyta</taxon>
        <taxon>Spermatophyta</taxon>
        <taxon>Magnoliopsida</taxon>
        <taxon>eudicotyledons</taxon>
        <taxon>Gunneridae</taxon>
        <taxon>Pentapetalae</taxon>
        <taxon>rosids</taxon>
        <taxon>fabids</taxon>
        <taxon>Fabales</taxon>
        <taxon>Fabaceae</taxon>
        <taxon>Papilionoideae</taxon>
        <taxon>50 kb inversion clade</taxon>
        <taxon>NPAAA clade</taxon>
        <taxon>indigoferoid/millettioid clade</taxon>
        <taxon>Phaseoleae</taxon>
        <taxon>Cajanus</taxon>
    </lineage>
</organism>
<evidence type="ECO:0000256" key="2">
    <source>
        <dbReference type="ARBA" id="ARBA00022679"/>
    </source>
</evidence>
<dbReference type="SUPFAM" id="SSF56672">
    <property type="entry name" value="DNA/RNA polymerases"/>
    <property type="match status" value="1"/>
</dbReference>
<evidence type="ECO:0000256" key="8">
    <source>
        <dbReference type="SAM" id="MobiDB-lite"/>
    </source>
</evidence>
<dbReference type="PANTHER" id="PTHR15503">
    <property type="entry name" value="LDOC1 RELATED"/>
    <property type="match status" value="1"/>
</dbReference>
<sequence>MIIQPIPNCPPFCTAPPILTTSSVNSHLHTSYNPPPPNPLIFPNSIPYPHHVPNPLQYPSPIRPPKLQLVVFDGSEPLDWIFQAEQFFLFYQVPWEQRVPMVALYMKGDALSWFKWMYSLNQLGDWTFFSRALELRFGPSTYENHQGSLFKLKQAGSVADYQANFEKLCNKTVGLSHDNLLNCFLSGLSPSIERELKILKPQTLTQAIGMAKLVEEKLLDVKPKFPRPPMTTTQTTSPFSNSSRPTTSQTSTSPSLISSSKLPIKKLTTQQMQERRALGLCYNCDEKFVPGHKCTTPKFLLLLYNDETESTEPTVDISDSTVTADSEMGSHFHLSIFALTGQPSTQTLKFQGSIFGQPVSILVDTGSSHNIIQPRMVQFLNLTPVPTMPFKVMVGNGEYISCTTVCQGVPIQFQTHSFEVPIFVLNIEGADVVLGLAWLQTLGPVQANFLVPSFTFSHQGRHVTIEGDSQLPTRTTFPQFCQLLQQGSIATCHLLSFTHIAPPTPPTTINQTSHPIQPELNQLLHEYARVFQTPTGLPPSRPHDHHIRLQPHSSPINVKPYRYPHHQKEAMTQMIKEMLTEGIIRPSTSPFSSPVLLVKKKDGSWRFCVDYRALNAITIKEKFPIPTIDELLDELGSAKIFSKIDLRSGYHQILLHPSDIKKIAFRTFDGHYEFLVMPFGLSNAPSSFQSAMNDLLRPFLRKFVLFFL</sequence>
<keyword evidence="5" id="KW-0255">Endonuclease</keyword>
<dbReference type="GO" id="GO:0006508">
    <property type="term" value="P:proteolysis"/>
    <property type="evidence" value="ECO:0007669"/>
    <property type="project" value="UniProtKB-KW"/>
</dbReference>
<protein>
    <submittedName>
        <fullName evidence="10">Retrovirus-related Pol polyprotein from transposon 17.6</fullName>
    </submittedName>
</protein>
<dbReference type="InterPro" id="IPR005162">
    <property type="entry name" value="Retrotrans_gag_dom"/>
</dbReference>
<dbReference type="InterPro" id="IPR032567">
    <property type="entry name" value="RTL1-rel"/>
</dbReference>
<dbReference type="PROSITE" id="PS00141">
    <property type="entry name" value="ASP_PROTEASE"/>
    <property type="match status" value="1"/>
</dbReference>
<dbReference type="FunFam" id="3.10.10.10:FF:000002">
    <property type="entry name" value="Retrovirus-related Pol polyprotein from transposon 17.6-like protein"/>
    <property type="match status" value="1"/>
</dbReference>
<dbReference type="Gene3D" id="3.10.10.10">
    <property type="entry name" value="HIV Type 1 Reverse Transcriptase, subunit A, domain 1"/>
    <property type="match status" value="1"/>
</dbReference>
<dbReference type="CDD" id="cd01647">
    <property type="entry name" value="RT_LTR"/>
    <property type="match status" value="1"/>
</dbReference>
<feature type="domain" description="Reverse transcriptase" evidence="9">
    <location>
        <begin position="579"/>
        <end position="708"/>
    </location>
</feature>
<evidence type="ECO:0000313" key="10">
    <source>
        <dbReference type="EMBL" id="KYP76627.1"/>
    </source>
</evidence>
<evidence type="ECO:0000313" key="11">
    <source>
        <dbReference type="Proteomes" id="UP000075243"/>
    </source>
</evidence>
<dbReference type="InterPro" id="IPR043128">
    <property type="entry name" value="Rev_trsase/Diguanyl_cyclase"/>
</dbReference>
<keyword evidence="7" id="KW-0695">RNA-directed DNA polymerase</keyword>
<keyword evidence="1" id="KW-0645">Protease</keyword>
<dbReference type="Pfam" id="PF00078">
    <property type="entry name" value="RVT_1"/>
    <property type="match status" value="1"/>
</dbReference>
<proteinExistence type="predicted"/>
<evidence type="ECO:0000256" key="7">
    <source>
        <dbReference type="ARBA" id="ARBA00022918"/>
    </source>
</evidence>
<evidence type="ECO:0000259" key="9">
    <source>
        <dbReference type="PROSITE" id="PS50878"/>
    </source>
</evidence>
<dbReference type="InterPro" id="IPR000477">
    <property type="entry name" value="RT_dom"/>
</dbReference>
<keyword evidence="6" id="KW-0378">Hydrolase</keyword>
<dbReference type="SUPFAM" id="SSF50630">
    <property type="entry name" value="Acid proteases"/>
    <property type="match status" value="1"/>
</dbReference>
<evidence type="ECO:0000256" key="4">
    <source>
        <dbReference type="ARBA" id="ARBA00022722"/>
    </source>
</evidence>